<sequence>MNTRLKRIELAGFKSFARPTVLQFPSPITAIVGPNGSGKSNVAEALRWVLGEQSIRSLRGKKGEDLIFNGSGDLAKAGKASVALVFDNKDRKLPLDYDEVIITRKVYRNGENEYFLNDSQVRLRDIMETLSAVGLGASSHHIISQGEADKILASSPKDRKQIIEDALGLKIYQIKKNGAERKLAKTEENIIQIEALRKEVQSHLKFLKTHVEKAQSIAALKEELKIFYKQYLDEEKKYLESEGVRLAKEREAPKSELGECEKRAKETESAQGGQANVVKKEIENLEKEFADKERQVSAIRQERNGLERELGRVEGMIEYEGSKNVGTRVLPAGEKLLPYAEVEGVLKDIEKKVLVASEAADLADIKNILSEIVEKVREYLSKENAAELESESETDPDIADRSALKEKYEEMLSLIEGISNKEKEIYAGLSEARRAIENKRAELNSLEKGKYQLEAKVRELRSILSQFAMEEEKIQIRGDDYERERAEAAAILGHDFMGELDMRQNLISGSVWTYEEKEKILKKVERLKIKLEDYGSISDEVLKEYEDTKIRDEMYERELMDLKDAAVSLASIMKELNEKIGLSFKDGFEKINKELQLFFSSIFGGGKARLEVVKIERYGREDLVVAGDVIGESEGIEKDQAITDKGIELFVDLPKKKLRSLEMLSGGEKSLVSIALLFAISQVSPPPFLVLDETDAALDESNSQRYAGIMKILSEKTQLVIITHNRETMSQADILYGVTMDASGVSRLLSIKFEEAEKMGK</sequence>
<dbReference type="InterPro" id="IPR027417">
    <property type="entry name" value="P-loop_NTPase"/>
</dbReference>
<proteinExistence type="predicted"/>
<comment type="caution">
    <text evidence="3">The sequence shown here is derived from an EMBL/GenBank/DDBJ whole genome shotgun (WGS) entry which is preliminary data.</text>
</comment>
<dbReference type="Pfam" id="PF02463">
    <property type="entry name" value="SMC_N"/>
    <property type="match status" value="1"/>
</dbReference>
<feature type="coiled-coil region" evidence="1">
    <location>
        <begin position="275"/>
        <end position="309"/>
    </location>
</feature>
<keyword evidence="1" id="KW-0175">Coiled coil</keyword>
<gene>
    <name evidence="3" type="ORF">COV02_01665</name>
</gene>
<dbReference type="PANTHER" id="PTHR43977">
    <property type="entry name" value="STRUCTURAL MAINTENANCE OF CHROMOSOMES PROTEIN 3"/>
    <property type="match status" value="1"/>
</dbReference>
<dbReference type="Gene3D" id="3.40.50.300">
    <property type="entry name" value="P-loop containing nucleotide triphosphate hydrolases"/>
    <property type="match status" value="2"/>
</dbReference>
<evidence type="ECO:0000313" key="3">
    <source>
        <dbReference type="EMBL" id="PJE73631.1"/>
    </source>
</evidence>
<accession>A0A2M8LAK5</accession>
<dbReference type="EMBL" id="PFER01000025">
    <property type="protein sequence ID" value="PJE73631.1"/>
    <property type="molecule type" value="Genomic_DNA"/>
</dbReference>
<evidence type="ECO:0000313" key="4">
    <source>
        <dbReference type="Proteomes" id="UP000230959"/>
    </source>
</evidence>
<dbReference type="InterPro" id="IPR003395">
    <property type="entry name" value="RecF/RecN/SMC_N"/>
</dbReference>
<evidence type="ECO:0000259" key="2">
    <source>
        <dbReference type="Pfam" id="PF02463"/>
    </source>
</evidence>
<protein>
    <recommendedName>
        <fullName evidence="2">RecF/RecN/SMC N-terminal domain-containing protein</fullName>
    </recommendedName>
</protein>
<dbReference type="Proteomes" id="UP000230959">
    <property type="component" value="Unassembled WGS sequence"/>
</dbReference>
<feature type="domain" description="RecF/RecN/SMC N-terminal" evidence="2">
    <location>
        <begin position="5"/>
        <end position="746"/>
    </location>
</feature>
<evidence type="ECO:0000256" key="1">
    <source>
        <dbReference type="SAM" id="Coils"/>
    </source>
</evidence>
<dbReference type="SUPFAM" id="SSF52540">
    <property type="entry name" value="P-loop containing nucleoside triphosphate hydrolases"/>
    <property type="match status" value="1"/>
</dbReference>
<feature type="coiled-coil region" evidence="1">
    <location>
        <begin position="429"/>
        <end position="456"/>
    </location>
</feature>
<feature type="coiled-coil region" evidence="1">
    <location>
        <begin position="169"/>
        <end position="237"/>
    </location>
</feature>
<name>A0A2M8LAK5_9BACT</name>
<dbReference type="AlphaFoldDB" id="A0A2M8LAK5"/>
<reference evidence="4" key="1">
    <citation type="submission" date="2017-09" db="EMBL/GenBank/DDBJ databases">
        <title>Depth-based differentiation of microbial function through sediment-hosted aquifers and enrichment of novel symbionts in the deep terrestrial subsurface.</title>
        <authorList>
            <person name="Probst A.J."/>
            <person name="Ladd B."/>
            <person name="Jarett J.K."/>
            <person name="Geller-Mcgrath D.E."/>
            <person name="Sieber C.M.K."/>
            <person name="Emerson J.B."/>
            <person name="Anantharaman K."/>
            <person name="Thomas B.C."/>
            <person name="Malmstrom R."/>
            <person name="Stieglmeier M."/>
            <person name="Klingl A."/>
            <person name="Woyke T."/>
            <person name="Ryan C.M."/>
            <person name="Banfield J.F."/>
        </authorList>
    </citation>
    <scope>NUCLEOTIDE SEQUENCE [LARGE SCALE GENOMIC DNA]</scope>
</reference>
<organism evidence="3 4">
    <name type="scientific">Candidatus Terrybacteria bacterium CG10_big_fil_rev_8_21_14_0_10_41_10</name>
    <dbReference type="NCBI Taxonomy" id="1975026"/>
    <lineage>
        <taxon>Bacteria</taxon>
        <taxon>Candidatus Terryibacteriota</taxon>
    </lineage>
</organism>